<dbReference type="STRING" id="465820.NS263_01985"/>
<dbReference type="Proteomes" id="UP000072763">
    <property type="component" value="Unassembled WGS sequence"/>
</dbReference>
<feature type="compositionally biased region" description="Basic and acidic residues" evidence="1">
    <location>
        <begin position="83"/>
        <end position="96"/>
    </location>
</feature>
<gene>
    <name evidence="2" type="ORF">NS263_01985</name>
    <name evidence="3" type="ORF">NS359_02805</name>
</gene>
<keyword evidence="5" id="KW-1185">Reference proteome</keyword>
<dbReference type="RefSeq" id="WP_058727624.1">
    <property type="nucleotide sequence ID" value="NZ_LDRB01000008.1"/>
</dbReference>
<accession>A0A147DTK8</accession>
<evidence type="ECO:0000313" key="4">
    <source>
        <dbReference type="Proteomes" id="UP000072763"/>
    </source>
</evidence>
<dbReference type="Proteomes" id="UP000078335">
    <property type="component" value="Unassembled WGS sequence"/>
</dbReference>
<dbReference type="AlphaFoldDB" id="A0A147DTK8"/>
<feature type="compositionally biased region" description="Acidic residues" evidence="1">
    <location>
        <begin position="70"/>
        <end position="82"/>
    </location>
</feature>
<name>A0A147DTK8_9MICO</name>
<evidence type="ECO:0000313" key="5">
    <source>
        <dbReference type="Proteomes" id="UP000078335"/>
    </source>
</evidence>
<evidence type="ECO:0000313" key="3">
    <source>
        <dbReference type="EMBL" id="KTR53700.1"/>
    </source>
</evidence>
<sequence length="96" mass="10666">MSDITIHEGDEYTAIFHGGPFDGTTDTRTATSDAVDDEVTVYADVEGLQTAFTYKATKTRQVLDQTSVEYEYDAADSDPVDDLQERGDRSGEFDRE</sequence>
<feature type="region of interest" description="Disordered" evidence="1">
    <location>
        <begin position="70"/>
        <end position="96"/>
    </location>
</feature>
<proteinExistence type="predicted"/>
<comment type="caution">
    <text evidence="3">The sequence shown here is derived from an EMBL/GenBank/DDBJ whole genome shotgun (WGS) entry which is preliminary data.</text>
</comment>
<reference evidence="4 5" key="1">
    <citation type="journal article" date="2016" name="Front. Microbiol.">
        <title>Genomic Resource of Rice Seed Associated Bacteria.</title>
        <authorList>
            <person name="Midha S."/>
            <person name="Bansal K."/>
            <person name="Sharma S."/>
            <person name="Kumar N."/>
            <person name="Patil P.P."/>
            <person name="Chaudhry V."/>
            <person name="Patil P.B."/>
        </authorList>
    </citation>
    <scope>NUCLEOTIDE SEQUENCE [LARGE SCALE GENOMIC DNA]</scope>
    <source>
        <strain evidence="2 5">NS263</strain>
        <strain evidence="3 4">NS359</strain>
    </source>
</reference>
<dbReference type="EMBL" id="LDRC01000011">
    <property type="protein sequence ID" value="KTR53700.1"/>
    <property type="molecule type" value="Genomic_DNA"/>
</dbReference>
<protein>
    <submittedName>
        <fullName evidence="3">Uncharacterized protein</fullName>
    </submittedName>
</protein>
<dbReference type="EMBL" id="LDRB01000008">
    <property type="protein sequence ID" value="KTR42437.1"/>
    <property type="molecule type" value="Genomic_DNA"/>
</dbReference>
<evidence type="ECO:0000256" key="1">
    <source>
        <dbReference type="SAM" id="MobiDB-lite"/>
    </source>
</evidence>
<dbReference type="OrthoDB" id="5120845at2"/>
<evidence type="ECO:0000313" key="2">
    <source>
        <dbReference type="EMBL" id="KTR42437.1"/>
    </source>
</evidence>
<dbReference type="PATRIC" id="fig|465820.3.peg.2987"/>
<organism evidence="3 4">
    <name type="scientific">Curtobacterium oceanosedimentum</name>
    <dbReference type="NCBI Taxonomy" id="465820"/>
    <lineage>
        <taxon>Bacteria</taxon>
        <taxon>Bacillati</taxon>
        <taxon>Actinomycetota</taxon>
        <taxon>Actinomycetes</taxon>
        <taxon>Micrococcales</taxon>
        <taxon>Microbacteriaceae</taxon>
        <taxon>Curtobacterium</taxon>
    </lineage>
</organism>